<dbReference type="AlphaFoldDB" id="A0ABC8QPK5"/>
<proteinExistence type="predicted"/>
<name>A0ABC8QPK5_9AQUA</name>
<gene>
    <name evidence="2" type="ORF">ILEXP_LOCUS1397</name>
</gene>
<dbReference type="EMBL" id="CAUOFW020000447">
    <property type="protein sequence ID" value="CAK9134468.1"/>
    <property type="molecule type" value="Genomic_DNA"/>
</dbReference>
<dbReference type="Proteomes" id="UP001642360">
    <property type="component" value="Unassembled WGS sequence"/>
</dbReference>
<protein>
    <submittedName>
        <fullName evidence="2">Uncharacterized protein</fullName>
    </submittedName>
</protein>
<sequence>MLVMSKTLTPPQAPQTPLCIERQKKRVINIKRLTEKSSIVKKKKLNPSFNLGMIQKPKPIARKIVGHLNTNSQESKMHKPSPTHNRTCRKSDTLNHRHKPLPRPPHSHYEQPRS</sequence>
<evidence type="ECO:0000256" key="1">
    <source>
        <dbReference type="SAM" id="MobiDB-lite"/>
    </source>
</evidence>
<feature type="region of interest" description="Disordered" evidence="1">
    <location>
        <begin position="68"/>
        <end position="114"/>
    </location>
</feature>
<comment type="caution">
    <text evidence="2">The sequence shown here is derived from an EMBL/GenBank/DDBJ whole genome shotgun (WGS) entry which is preliminary data.</text>
</comment>
<reference evidence="2 3" key="1">
    <citation type="submission" date="2024-02" db="EMBL/GenBank/DDBJ databases">
        <authorList>
            <person name="Vignale AGUSTIN F."/>
            <person name="Sosa J E."/>
            <person name="Modenutti C."/>
        </authorList>
    </citation>
    <scope>NUCLEOTIDE SEQUENCE [LARGE SCALE GENOMIC DNA]</scope>
</reference>
<keyword evidence="3" id="KW-1185">Reference proteome</keyword>
<accession>A0ABC8QPK5</accession>
<organism evidence="2 3">
    <name type="scientific">Ilex paraguariensis</name>
    <name type="common">yerba mate</name>
    <dbReference type="NCBI Taxonomy" id="185542"/>
    <lineage>
        <taxon>Eukaryota</taxon>
        <taxon>Viridiplantae</taxon>
        <taxon>Streptophyta</taxon>
        <taxon>Embryophyta</taxon>
        <taxon>Tracheophyta</taxon>
        <taxon>Spermatophyta</taxon>
        <taxon>Magnoliopsida</taxon>
        <taxon>eudicotyledons</taxon>
        <taxon>Gunneridae</taxon>
        <taxon>Pentapetalae</taxon>
        <taxon>asterids</taxon>
        <taxon>campanulids</taxon>
        <taxon>Aquifoliales</taxon>
        <taxon>Aquifoliaceae</taxon>
        <taxon>Ilex</taxon>
    </lineage>
</organism>
<evidence type="ECO:0000313" key="3">
    <source>
        <dbReference type="Proteomes" id="UP001642360"/>
    </source>
</evidence>
<evidence type="ECO:0000313" key="2">
    <source>
        <dbReference type="EMBL" id="CAK9134468.1"/>
    </source>
</evidence>